<sequence>MRRNISLVLLVLFIIGLYVLQNKGVVPFVMKVLESDLFDVKEEEEEQLGKIRNERTDFAFMHCKAAMLDEHVVPENSEFPSDKYEAWALGGRNYILRSEVLADSQEGRIAQKFVCKLRMTGDDQANPDSWSILGTELNPAEGGAE</sequence>
<reference evidence="2" key="1">
    <citation type="submission" date="2019-12" db="EMBL/GenBank/DDBJ databases">
        <authorList>
            <person name="Awala S.I."/>
            <person name="Rhee S.K."/>
        </authorList>
    </citation>
    <scope>NUCLEOTIDE SEQUENCE [LARGE SCALE GENOMIC DNA]</scope>
    <source>
        <strain evidence="2">IM1</strain>
    </source>
</reference>
<name>A0A858QC96_9GAMM</name>
<evidence type="ECO:0000313" key="1">
    <source>
        <dbReference type="EMBL" id="QJD31411.1"/>
    </source>
</evidence>
<dbReference type="KEGG" id="metu:GNH96_11090"/>
<dbReference type="AlphaFoldDB" id="A0A858QC96"/>
<accession>A0A858QC96</accession>
<organism evidence="1 2">
    <name type="scientific">Methylococcus geothermalis</name>
    <dbReference type="NCBI Taxonomy" id="2681310"/>
    <lineage>
        <taxon>Bacteria</taxon>
        <taxon>Pseudomonadati</taxon>
        <taxon>Pseudomonadota</taxon>
        <taxon>Gammaproteobacteria</taxon>
        <taxon>Methylococcales</taxon>
        <taxon>Methylococcaceae</taxon>
        <taxon>Methylococcus</taxon>
    </lineage>
</organism>
<gene>
    <name evidence="1" type="ORF">GNH96_11090</name>
</gene>
<dbReference type="RefSeq" id="WP_169603743.1">
    <property type="nucleotide sequence ID" value="NZ_CP046565.1"/>
</dbReference>
<proteinExistence type="predicted"/>
<keyword evidence="2" id="KW-1185">Reference proteome</keyword>
<evidence type="ECO:0000313" key="2">
    <source>
        <dbReference type="Proteomes" id="UP000503004"/>
    </source>
</evidence>
<protein>
    <submittedName>
        <fullName evidence="1">Uncharacterized protein</fullName>
    </submittedName>
</protein>
<dbReference type="EMBL" id="CP046565">
    <property type="protein sequence ID" value="QJD31411.1"/>
    <property type="molecule type" value="Genomic_DNA"/>
</dbReference>
<dbReference type="Proteomes" id="UP000503004">
    <property type="component" value="Chromosome"/>
</dbReference>